<evidence type="ECO:0000313" key="1">
    <source>
        <dbReference type="EMBL" id="KAI0037334.1"/>
    </source>
</evidence>
<dbReference type="EMBL" id="MU277066">
    <property type="protein sequence ID" value="KAI0037334.1"/>
    <property type="molecule type" value="Genomic_DNA"/>
</dbReference>
<evidence type="ECO:0000313" key="2">
    <source>
        <dbReference type="Proteomes" id="UP000814033"/>
    </source>
</evidence>
<proteinExistence type="predicted"/>
<reference evidence="1" key="2">
    <citation type="journal article" date="2022" name="New Phytol.">
        <title>Evolutionary transition to the ectomycorrhizal habit in the genomes of a hyperdiverse lineage of mushroom-forming fungi.</title>
        <authorList>
            <person name="Looney B."/>
            <person name="Miyauchi S."/>
            <person name="Morin E."/>
            <person name="Drula E."/>
            <person name="Courty P.E."/>
            <person name="Kohler A."/>
            <person name="Kuo A."/>
            <person name="LaButti K."/>
            <person name="Pangilinan J."/>
            <person name="Lipzen A."/>
            <person name="Riley R."/>
            <person name="Andreopoulos W."/>
            <person name="He G."/>
            <person name="Johnson J."/>
            <person name="Nolan M."/>
            <person name="Tritt A."/>
            <person name="Barry K.W."/>
            <person name="Grigoriev I.V."/>
            <person name="Nagy L.G."/>
            <person name="Hibbett D."/>
            <person name="Henrissat B."/>
            <person name="Matheny P.B."/>
            <person name="Labbe J."/>
            <person name="Martin F.M."/>
        </authorList>
    </citation>
    <scope>NUCLEOTIDE SEQUENCE</scope>
    <source>
        <strain evidence="1">FP105234-sp</strain>
    </source>
</reference>
<keyword evidence="2" id="KW-1185">Reference proteome</keyword>
<name>A0ACB8QZS3_9AGAM</name>
<dbReference type="Proteomes" id="UP000814033">
    <property type="component" value="Unassembled WGS sequence"/>
</dbReference>
<accession>A0ACB8QZS3</accession>
<comment type="caution">
    <text evidence="1">The sequence shown here is derived from an EMBL/GenBank/DDBJ whole genome shotgun (WGS) entry which is preliminary data.</text>
</comment>
<organism evidence="1 2">
    <name type="scientific">Auriscalpium vulgare</name>
    <dbReference type="NCBI Taxonomy" id="40419"/>
    <lineage>
        <taxon>Eukaryota</taxon>
        <taxon>Fungi</taxon>
        <taxon>Dikarya</taxon>
        <taxon>Basidiomycota</taxon>
        <taxon>Agaricomycotina</taxon>
        <taxon>Agaricomycetes</taxon>
        <taxon>Russulales</taxon>
        <taxon>Auriscalpiaceae</taxon>
        <taxon>Auriscalpium</taxon>
    </lineage>
</organism>
<sequence>MSLILELVVVAKRLLTRINYKEVGKDADFQACYHAAQNDLIFAIIRGPPDIPLPRNALLPSQNVLAPRYTVPVISIAALPPETSKAELRPVFLPFGPTKSIRSAADVLRADAERPIRVHSRKVIILGLRAELRVEEADRDTFEKFGRFERVVTEHVVCSSSDIVTAALAAQEHVPFRCARQSVLNVKKFEGDGSQHAAGAS</sequence>
<reference evidence="1" key="1">
    <citation type="submission" date="2021-02" db="EMBL/GenBank/DDBJ databases">
        <authorList>
            <consortium name="DOE Joint Genome Institute"/>
            <person name="Ahrendt S."/>
            <person name="Looney B.P."/>
            <person name="Miyauchi S."/>
            <person name="Morin E."/>
            <person name="Drula E."/>
            <person name="Courty P.E."/>
            <person name="Chicoki N."/>
            <person name="Fauchery L."/>
            <person name="Kohler A."/>
            <person name="Kuo A."/>
            <person name="Labutti K."/>
            <person name="Pangilinan J."/>
            <person name="Lipzen A."/>
            <person name="Riley R."/>
            <person name="Andreopoulos W."/>
            <person name="He G."/>
            <person name="Johnson J."/>
            <person name="Barry K.W."/>
            <person name="Grigoriev I.V."/>
            <person name="Nagy L."/>
            <person name="Hibbett D."/>
            <person name="Henrissat B."/>
            <person name="Matheny P.B."/>
            <person name="Labbe J."/>
            <person name="Martin F."/>
        </authorList>
    </citation>
    <scope>NUCLEOTIDE SEQUENCE</scope>
    <source>
        <strain evidence="1">FP105234-sp</strain>
    </source>
</reference>
<protein>
    <submittedName>
        <fullName evidence="1">Uncharacterized protein</fullName>
    </submittedName>
</protein>
<gene>
    <name evidence="1" type="ORF">FA95DRAFT_1614324</name>
</gene>